<protein>
    <recommendedName>
        <fullName evidence="4">ornithine carbamoyltransferase</fullName>
        <ecNumber evidence="4">2.1.3.3</ecNumber>
    </recommendedName>
</protein>
<dbReference type="Proteomes" id="UP000749559">
    <property type="component" value="Unassembled WGS sequence"/>
</dbReference>
<keyword evidence="9" id="KW-1185">Reference proteome</keyword>
<dbReference type="FunFam" id="3.40.50.1370:FF:000009">
    <property type="entry name" value="Ornithine carbamoyltransferase, mitochondrial"/>
    <property type="match status" value="1"/>
</dbReference>
<evidence type="ECO:0000256" key="6">
    <source>
        <dbReference type="ARBA" id="ARBA00022605"/>
    </source>
</evidence>
<dbReference type="PANTHER" id="PTHR45753">
    <property type="entry name" value="ORNITHINE CARBAMOYLTRANSFERASE, MITOCHONDRIAL"/>
    <property type="match status" value="1"/>
</dbReference>
<evidence type="ECO:0000256" key="3">
    <source>
        <dbReference type="ARBA" id="ARBA00011233"/>
    </source>
</evidence>
<gene>
    <name evidence="8" type="ORF">OFUS_LOCUS11895</name>
</gene>
<dbReference type="InterPro" id="IPR006131">
    <property type="entry name" value="Asp_carbamoyltransf_Asp/Orn-bd"/>
</dbReference>
<comment type="subunit">
    <text evidence="3">Homotrimer.</text>
</comment>
<accession>A0A8J1U2A6</accession>
<dbReference type="InterPro" id="IPR006130">
    <property type="entry name" value="Asp/Orn_carbamoylTrfase"/>
</dbReference>
<comment type="pathway">
    <text evidence="1">Nitrogen metabolism; urea cycle; L-citrulline from L-ornithine and carbamoyl phosphate: step 1/1.</text>
</comment>
<organism evidence="8 9">
    <name type="scientific">Owenia fusiformis</name>
    <name type="common">Polychaete worm</name>
    <dbReference type="NCBI Taxonomy" id="6347"/>
    <lineage>
        <taxon>Eukaryota</taxon>
        <taxon>Metazoa</taxon>
        <taxon>Spiralia</taxon>
        <taxon>Lophotrochozoa</taxon>
        <taxon>Annelida</taxon>
        <taxon>Polychaeta</taxon>
        <taxon>Sedentaria</taxon>
        <taxon>Canalipalpata</taxon>
        <taxon>Sabellida</taxon>
        <taxon>Oweniida</taxon>
        <taxon>Oweniidae</taxon>
        <taxon>Owenia</taxon>
    </lineage>
</organism>
<dbReference type="UniPathway" id="UPA00158">
    <property type="reaction ID" value="UER00271"/>
</dbReference>
<sequence length="365" mass="41214">MAATTLRNSANRLNSLWKGVHKTNVYGVGAVPAQQRYQSTAPSMVGRDFLTLKQFSSSEIHQLLWTAMDLKTRIKINRELFQPLKGKSMAMIFQKRSTRTRLSTETGFALLGGHPVFLSPQDIHLGVNESIKDSARVLSRMCDLIFARVYGQDILDDLAAESDKPVISGLSDLYHPLQILADFITLQEKFGRLKGLKVAWVGDGNNITHSLMMGCPKMGMDLRIATPVGYETDKAVMEDAIELANEHGTSITTSNDPMEVAHKADVIVTDTWVSMGQEDEKQERIQEFQGYQIDRNMVSAMADNWVFLHCLPRKPEEVTDDVFYDEKHSLVWQEAENRKWSVMAVMLHLIKDHACQTNRPNFNAK</sequence>
<dbReference type="Gene3D" id="3.40.50.1370">
    <property type="entry name" value="Aspartate/ornithine carbamoyltransferase"/>
    <property type="match status" value="2"/>
</dbReference>
<dbReference type="GO" id="GO:0000050">
    <property type="term" value="P:urea cycle"/>
    <property type="evidence" value="ECO:0007669"/>
    <property type="project" value="UniProtKB-UniPathway"/>
</dbReference>
<keyword evidence="6" id="KW-0028">Amino-acid biosynthesis</keyword>
<dbReference type="NCBIfam" id="TIGR00658">
    <property type="entry name" value="orni_carb_tr"/>
    <property type="match status" value="1"/>
</dbReference>
<dbReference type="PRINTS" id="PR00100">
    <property type="entry name" value="AOTCASE"/>
</dbReference>
<name>A0A8J1U2A6_OWEFU</name>
<proteinExistence type="inferred from homology"/>
<evidence type="ECO:0000256" key="2">
    <source>
        <dbReference type="ARBA" id="ARBA00007805"/>
    </source>
</evidence>
<dbReference type="InterPro" id="IPR036901">
    <property type="entry name" value="Asp/Orn_carbamoylTrfase_sf"/>
</dbReference>
<dbReference type="PANTHER" id="PTHR45753:SF3">
    <property type="entry name" value="ORNITHINE TRANSCARBAMYLASE, MITOCHONDRIAL"/>
    <property type="match status" value="1"/>
</dbReference>
<dbReference type="GO" id="GO:0042450">
    <property type="term" value="P:L-arginine biosynthetic process via ornithine"/>
    <property type="evidence" value="ECO:0007669"/>
    <property type="project" value="TreeGrafter"/>
</dbReference>
<keyword evidence="5" id="KW-0055">Arginine biosynthesis</keyword>
<dbReference type="GO" id="GO:0019240">
    <property type="term" value="P:citrulline biosynthetic process"/>
    <property type="evidence" value="ECO:0007669"/>
    <property type="project" value="TreeGrafter"/>
</dbReference>
<dbReference type="InterPro" id="IPR006132">
    <property type="entry name" value="Asp/Orn_carbamoyltranf_P-bd"/>
</dbReference>
<reference evidence="8" key="1">
    <citation type="submission" date="2022-03" db="EMBL/GenBank/DDBJ databases">
        <authorList>
            <person name="Martin C."/>
        </authorList>
    </citation>
    <scope>NUCLEOTIDE SEQUENCE</scope>
</reference>
<dbReference type="GO" id="GO:0005739">
    <property type="term" value="C:mitochondrion"/>
    <property type="evidence" value="ECO:0007669"/>
    <property type="project" value="TreeGrafter"/>
</dbReference>
<evidence type="ECO:0000256" key="7">
    <source>
        <dbReference type="ARBA" id="ARBA00022679"/>
    </source>
</evidence>
<dbReference type="InterPro" id="IPR002292">
    <property type="entry name" value="Orn/put_carbamltrans"/>
</dbReference>
<evidence type="ECO:0000313" key="9">
    <source>
        <dbReference type="Proteomes" id="UP000749559"/>
    </source>
</evidence>
<dbReference type="PRINTS" id="PR00102">
    <property type="entry name" value="OTCASE"/>
</dbReference>
<evidence type="ECO:0000256" key="4">
    <source>
        <dbReference type="ARBA" id="ARBA00013007"/>
    </source>
</evidence>
<dbReference type="EC" id="2.1.3.3" evidence="4"/>
<dbReference type="PROSITE" id="PS00097">
    <property type="entry name" value="CARBAMOYLTRANSFERASE"/>
    <property type="match status" value="1"/>
</dbReference>
<dbReference type="GO" id="GO:0016597">
    <property type="term" value="F:amino acid binding"/>
    <property type="evidence" value="ECO:0007669"/>
    <property type="project" value="InterPro"/>
</dbReference>
<dbReference type="GO" id="GO:0004585">
    <property type="term" value="F:ornithine carbamoyltransferase activity"/>
    <property type="evidence" value="ECO:0007669"/>
    <property type="project" value="UniProtKB-EC"/>
</dbReference>
<keyword evidence="7" id="KW-0808">Transferase</keyword>
<dbReference type="Pfam" id="PF00185">
    <property type="entry name" value="OTCace"/>
    <property type="match status" value="1"/>
</dbReference>
<dbReference type="AlphaFoldDB" id="A0A8J1U2A6"/>
<dbReference type="OrthoDB" id="10252326at2759"/>
<dbReference type="SUPFAM" id="SSF53671">
    <property type="entry name" value="Aspartate/ornithine carbamoyltransferase"/>
    <property type="match status" value="1"/>
</dbReference>
<evidence type="ECO:0000313" key="8">
    <source>
        <dbReference type="EMBL" id="CAH1785893.1"/>
    </source>
</evidence>
<dbReference type="Pfam" id="PF02729">
    <property type="entry name" value="OTCace_N"/>
    <property type="match status" value="1"/>
</dbReference>
<evidence type="ECO:0000256" key="1">
    <source>
        <dbReference type="ARBA" id="ARBA00004695"/>
    </source>
</evidence>
<dbReference type="NCBIfam" id="NF001986">
    <property type="entry name" value="PRK00779.1"/>
    <property type="match status" value="1"/>
</dbReference>
<evidence type="ECO:0000256" key="5">
    <source>
        <dbReference type="ARBA" id="ARBA00022571"/>
    </source>
</evidence>
<comment type="similarity">
    <text evidence="2">Belongs to the aspartate/ornithine carbamoyltransferase superfamily. OTCase family.</text>
</comment>
<comment type="caution">
    <text evidence="8">The sequence shown here is derived from an EMBL/GenBank/DDBJ whole genome shotgun (WGS) entry which is preliminary data.</text>
</comment>
<dbReference type="EMBL" id="CAIIXF020000006">
    <property type="protein sequence ID" value="CAH1785893.1"/>
    <property type="molecule type" value="Genomic_DNA"/>
</dbReference>